<dbReference type="GO" id="GO:0008289">
    <property type="term" value="F:lipid binding"/>
    <property type="evidence" value="ECO:0007669"/>
    <property type="project" value="UniProtKB-KW"/>
</dbReference>
<organism evidence="9 10">
    <name type="scientific">Ancylostoma ceylanicum</name>
    <dbReference type="NCBI Taxonomy" id="53326"/>
    <lineage>
        <taxon>Eukaryota</taxon>
        <taxon>Metazoa</taxon>
        <taxon>Ecdysozoa</taxon>
        <taxon>Nematoda</taxon>
        <taxon>Chromadorea</taxon>
        <taxon>Rhabditida</taxon>
        <taxon>Rhabditina</taxon>
        <taxon>Rhabditomorpha</taxon>
        <taxon>Strongyloidea</taxon>
        <taxon>Ancylostomatidae</taxon>
        <taxon>Ancylostomatinae</taxon>
        <taxon>Ancylostoma</taxon>
    </lineage>
</organism>
<feature type="signal peptide" evidence="8">
    <location>
        <begin position="1"/>
        <end position="19"/>
    </location>
</feature>
<evidence type="ECO:0000256" key="4">
    <source>
        <dbReference type="ARBA" id="ARBA00022525"/>
    </source>
</evidence>
<dbReference type="PANTHER" id="PTHR31418">
    <property type="entry name" value="FATTY-ACID AND RETINOL-BINDING PROTEIN 1"/>
    <property type="match status" value="1"/>
</dbReference>
<comment type="similarity">
    <text evidence="2">Belongs to the fatty-acid and retinol-binding protein (FARBP) family.</text>
</comment>
<evidence type="ECO:0000256" key="2">
    <source>
        <dbReference type="ARBA" id="ARBA00006648"/>
    </source>
</evidence>
<keyword evidence="5 8" id="KW-0732">Signal</keyword>
<feature type="chain" id="PRO_5001494427" description="Fatty-acid and retinol-binding protein 1" evidence="8">
    <location>
        <begin position="20"/>
        <end position="141"/>
    </location>
</feature>
<proteinExistence type="inferred from homology"/>
<dbReference type="Pfam" id="PF05823">
    <property type="entry name" value="Gp-FAR-1"/>
    <property type="match status" value="1"/>
</dbReference>
<keyword evidence="7" id="KW-0446">Lipid-binding</keyword>
<dbReference type="InterPro" id="IPR008632">
    <property type="entry name" value="Gp-FAR-1"/>
</dbReference>
<accession>A0A016WDH9</accession>
<evidence type="ECO:0000256" key="3">
    <source>
        <dbReference type="ARBA" id="ARBA00017453"/>
    </source>
</evidence>
<evidence type="ECO:0000256" key="6">
    <source>
        <dbReference type="ARBA" id="ARBA00023054"/>
    </source>
</evidence>
<dbReference type="AlphaFoldDB" id="A0A016WDH9"/>
<evidence type="ECO:0000256" key="8">
    <source>
        <dbReference type="SAM" id="SignalP"/>
    </source>
</evidence>
<dbReference type="Gene3D" id="1.20.120.1100">
    <property type="match status" value="1"/>
</dbReference>
<evidence type="ECO:0000256" key="7">
    <source>
        <dbReference type="ARBA" id="ARBA00023121"/>
    </source>
</evidence>
<evidence type="ECO:0000313" key="10">
    <source>
        <dbReference type="Proteomes" id="UP000024635"/>
    </source>
</evidence>
<reference evidence="10" key="1">
    <citation type="journal article" date="2015" name="Nat. Genet.">
        <title>The genome and transcriptome of the zoonotic hookworm Ancylostoma ceylanicum identify infection-specific gene families.</title>
        <authorList>
            <person name="Schwarz E.M."/>
            <person name="Hu Y."/>
            <person name="Antoshechkin I."/>
            <person name="Miller M.M."/>
            <person name="Sternberg P.W."/>
            <person name="Aroian R.V."/>
        </authorList>
    </citation>
    <scope>NUCLEOTIDE SEQUENCE</scope>
    <source>
        <strain evidence="10">HY135</strain>
    </source>
</reference>
<evidence type="ECO:0000313" key="9">
    <source>
        <dbReference type="EMBL" id="EYC37690.1"/>
    </source>
</evidence>
<dbReference type="GO" id="GO:0005576">
    <property type="term" value="C:extracellular region"/>
    <property type="evidence" value="ECO:0007669"/>
    <property type="project" value="UniProtKB-SubCell"/>
</dbReference>
<dbReference type="EMBL" id="JARK01000372">
    <property type="protein sequence ID" value="EYC37690.1"/>
    <property type="molecule type" value="Genomic_DNA"/>
</dbReference>
<keyword evidence="6" id="KW-0175">Coiled coil</keyword>
<keyword evidence="4" id="KW-0964">Secreted</keyword>
<dbReference type="STRING" id="53326.A0A016WDH9"/>
<sequence length="141" mass="15451">MFWRIVATVVVLWIALGSALDLGKIPAQHKELVPGELKHFVTNLSDADVAVLVELNRNSTQYNSEEEIMAALKAKSPSTAAKIEKLQALVDSKVAALEPEAKTFAEEALSAAGKADFWKQFPSLAIIFENEQLAKLLENMD</sequence>
<protein>
    <recommendedName>
        <fullName evidence="3">Fatty-acid and retinol-binding protein 1</fullName>
    </recommendedName>
</protein>
<comment type="subcellular location">
    <subcellularLocation>
        <location evidence="1">Secreted</location>
    </subcellularLocation>
</comment>
<keyword evidence="10" id="KW-1185">Reference proteome</keyword>
<comment type="caution">
    <text evidence="9">The sequence shown here is derived from an EMBL/GenBank/DDBJ whole genome shotgun (WGS) entry which is preliminary data.</text>
</comment>
<dbReference type="OrthoDB" id="5808308at2759"/>
<gene>
    <name evidence="9" type="primary">Acey_s0772.g2230</name>
    <name evidence="9" type="ORF">Y032_0772g2230</name>
</gene>
<evidence type="ECO:0000256" key="5">
    <source>
        <dbReference type="ARBA" id="ARBA00022729"/>
    </source>
</evidence>
<dbReference type="PANTHER" id="PTHR31418:SF7">
    <property type="entry name" value="FATTY-ACID AND RETINOL-BINDING PROTEIN 1"/>
    <property type="match status" value="1"/>
</dbReference>
<dbReference type="Proteomes" id="UP000024635">
    <property type="component" value="Unassembled WGS sequence"/>
</dbReference>
<evidence type="ECO:0000256" key="1">
    <source>
        <dbReference type="ARBA" id="ARBA00004613"/>
    </source>
</evidence>
<name>A0A016WDH9_9BILA</name>